<evidence type="ECO:0000256" key="6">
    <source>
        <dbReference type="SAM" id="MobiDB-lite"/>
    </source>
</evidence>
<sequence length="522" mass="56623">MALHDMLKGSGISAKCKWRDVAPEVPRKNTTSDRSRDSRSQNETRTWMACHRCSGPAFNTLCDRCLSPCASSMDTLNFLLEGAISFRGGEICRSNNLPDVSESFGAYNTNFDSGQVEGGDDRQFSPDSPVVDTLGISITPDCSKQQDLDGIAAVVGKSVLFGSTHSLEGRISRSLDMSLTLAPPSLWKHSFPHALQSRVLNTLPSRTDNTLSLNVESGGSHRADSCTSEQTRSSPTDFRATSDHLHNQDISKLSSQLHEVRRTISIDNDFIGLGSSMGVIVGQPAKSSSGTSTSAKRIARAEASGATGRSFRGVRKRPWGRWSAEIRDRIGRCRHWLGTFDTAEDAARAYDSAARALRGAKAKTNFGVDHSGSKSHIHNAFPSYSRAERTSTSSSPQHRSLRLSSSLPLNQYSSGIATVLSVNIGNQTRRASEVLSNSQPAAVLIRAEIQESVPENCAMTMLPNADPKLDFCSPRSCSSRESTQESTATYQSPEHSDFFSTSGFYSGFSSDLTPIPMSSSWQ</sequence>
<dbReference type="InterPro" id="IPR036955">
    <property type="entry name" value="AP2/ERF_dom_sf"/>
</dbReference>
<dbReference type="AlphaFoldDB" id="A0A2K1J765"/>
<dbReference type="GO" id="GO:0003700">
    <property type="term" value="F:DNA-binding transcription factor activity"/>
    <property type="evidence" value="ECO:0000318"/>
    <property type="project" value="GO_Central"/>
</dbReference>
<keyword evidence="3" id="KW-0238">DNA-binding</keyword>
<dbReference type="FunFam" id="3.30.730.10:FF:000001">
    <property type="entry name" value="Ethylene-responsive transcription factor 2"/>
    <property type="match status" value="1"/>
</dbReference>
<feature type="compositionally biased region" description="Low complexity" evidence="6">
    <location>
        <begin position="285"/>
        <end position="296"/>
    </location>
</feature>
<evidence type="ECO:0000313" key="10">
    <source>
        <dbReference type="Proteomes" id="UP000006727"/>
    </source>
</evidence>
<evidence type="ECO:0000313" key="8">
    <source>
        <dbReference type="EMBL" id="PNR37362.1"/>
    </source>
</evidence>
<reference evidence="8 10" key="1">
    <citation type="journal article" date="2008" name="Science">
        <title>The Physcomitrella genome reveals evolutionary insights into the conquest of land by plants.</title>
        <authorList>
            <person name="Rensing S."/>
            <person name="Lang D."/>
            <person name="Zimmer A."/>
            <person name="Terry A."/>
            <person name="Salamov A."/>
            <person name="Shapiro H."/>
            <person name="Nishiyama T."/>
            <person name="Perroud P.-F."/>
            <person name="Lindquist E."/>
            <person name="Kamisugi Y."/>
            <person name="Tanahashi T."/>
            <person name="Sakakibara K."/>
            <person name="Fujita T."/>
            <person name="Oishi K."/>
            <person name="Shin-I T."/>
            <person name="Kuroki Y."/>
            <person name="Toyoda A."/>
            <person name="Suzuki Y."/>
            <person name="Hashimoto A."/>
            <person name="Yamaguchi K."/>
            <person name="Sugano A."/>
            <person name="Kohara Y."/>
            <person name="Fujiyama A."/>
            <person name="Anterola A."/>
            <person name="Aoki S."/>
            <person name="Ashton N."/>
            <person name="Barbazuk W.B."/>
            <person name="Barker E."/>
            <person name="Bennetzen J."/>
            <person name="Bezanilla M."/>
            <person name="Blankenship R."/>
            <person name="Cho S.H."/>
            <person name="Dutcher S."/>
            <person name="Estelle M."/>
            <person name="Fawcett J.A."/>
            <person name="Gundlach H."/>
            <person name="Hanada K."/>
            <person name="Heyl A."/>
            <person name="Hicks K.A."/>
            <person name="Hugh J."/>
            <person name="Lohr M."/>
            <person name="Mayer K."/>
            <person name="Melkozernov A."/>
            <person name="Murata T."/>
            <person name="Nelson D."/>
            <person name="Pils B."/>
            <person name="Prigge M."/>
            <person name="Reiss B."/>
            <person name="Renner T."/>
            <person name="Rombauts S."/>
            <person name="Rushton P."/>
            <person name="Sanderfoot A."/>
            <person name="Schween G."/>
            <person name="Shiu S.-H."/>
            <person name="Stueber K."/>
            <person name="Theodoulou F.L."/>
            <person name="Tu H."/>
            <person name="Van de Peer Y."/>
            <person name="Verrier P.J."/>
            <person name="Waters E."/>
            <person name="Wood A."/>
            <person name="Yang L."/>
            <person name="Cove D."/>
            <person name="Cuming A."/>
            <person name="Hasebe M."/>
            <person name="Lucas S."/>
            <person name="Mishler D.B."/>
            <person name="Reski R."/>
            <person name="Grigoriev I."/>
            <person name="Quatrano R.S."/>
            <person name="Boore J.L."/>
        </authorList>
    </citation>
    <scope>NUCLEOTIDE SEQUENCE [LARGE SCALE GENOMIC DNA]</scope>
    <source>
        <strain evidence="9 10">cv. Gransden 2004</strain>
    </source>
</reference>
<feature type="region of interest" description="Disordered" evidence="6">
    <location>
        <begin position="284"/>
        <end position="312"/>
    </location>
</feature>
<dbReference type="Proteomes" id="UP000006727">
    <property type="component" value="Chromosome 16"/>
</dbReference>
<dbReference type="EnsemblPlants" id="Pp3c16_4710V3.2">
    <property type="protein sequence ID" value="Pp3c16_4710V3.2"/>
    <property type="gene ID" value="Pp3c16_4710"/>
</dbReference>
<dbReference type="Pfam" id="PF00847">
    <property type="entry name" value="AP2"/>
    <property type="match status" value="1"/>
</dbReference>
<proteinExistence type="predicted"/>
<dbReference type="GO" id="GO:0000976">
    <property type="term" value="F:transcription cis-regulatory region binding"/>
    <property type="evidence" value="ECO:0000318"/>
    <property type="project" value="GO_Central"/>
</dbReference>
<accession>A0A2K1J765</accession>
<evidence type="ECO:0000256" key="4">
    <source>
        <dbReference type="ARBA" id="ARBA00023163"/>
    </source>
</evidence>
<dbReference type="InterPro" id="IPR016177">
    <property type="entry name" value="DNA-bd_dom_sf"/>
</dbReference>
<dbReference type="SMART" id="SM00380">
    <property type="entry name" value="AP2"/>
    <property type="match status" value="1"/>
</dbReference>
<feature type="region of interest" description="Disordered" evidence="6">
    <location>
        <begin position="368"/>
        <end position="402"/>
    </location>
</feature>
<dbReference type="SUPFAM" id="SSF54171">
    <property type="entry name" value="DNA-binding domain"/>
    <property type="match status" value="1"/>
</dbReference>
<dbReference type="RefSeq" id="XP_024398378.1">
    <property type="nucleotide sequence ID" value="XM_024542610.2"/>
</dbReference>
<keyword evidence="5" id="KW-0539">Nucleus</keyword>
<dbReference type="OrthoDB" id="1926799at2759"/>
<dbReference type="CDD" id="cd00018">
    <property type="entry name" value="AP2"/>
    <property type="match status" value="1"/>
</dbReference>
<evidence type="ECO:0000313" key="9">
    <source>
        <dbReference type="EnsemblPlants" id="Pp3c16_4710V3.1"/>
    </source>
</evidence>
<comment type="subcellular location">
    <subcellularLocation>
        <location evidence="1">Nucleus</location>
    </subcellularLocation>
</comment>
<evidence type="ECO:0000256" key="3">
    <source>
        <dbReference type="ARBA" id="ARBA00023125"/>
    </source>
</evidence>
<evidence type="ECO:0000259" key="7">
    <source>
        <dbReference type="PROSITE" id="PS51032"/>
    </source>
</evidence>
<feature type="region of interest" description="Disordered" evidence="6">
    <location>
        <begin position="473"/>
        <end position="498"/>
    </location>
</feature>
<keyword evidence="2" id="KW-0805">Transcription regulation</keyword>
<feature type="region of interest" description="Disordered" evidence="6">
    <location>
        <begin position="210"/>
        <end position="245"/>
    </location>
</feature>
<evidence type="ECO:0000256" key="2">
    <source>
        <dbReference type="ARBA" id="ARBA00023015"/>
    </source>
</evidence>
<evidence type="ECO:0000256" key="5">
    <source>
        <dbReference type="ARBA" id="ARBA00023242"/>
    </source>
</evidence>
<dbReference type="EnsemblPlants" id="Pp3c16_4710V3.1">
    <property type="protein sequence ID" value="Pp3c16_4710V3.1"/>
    <property type="gene ID" value="Pp3c16_4710"/>
</dbReference>
<dbReference type="EMBL" id="ABEU02000016">
    <property type="protein sequence ID" value="PNR37362.1"/>
    <property type="molecule type" value="Genomic_DNA"/>
</dbReference>
<keyword evidence="10" id="KW-1185">Reference proteome</keyword>
<dbReference type="Gene3D" id="3.30.730.10">
    <property type="entry name" value="AP2/ERF domain"/>
    <property type="match status" value="1"/>
</dbReference>
<feature type="compositionally biased region" description="Polar residues" evidence="6">
    <location>
        <begin position="225"/>
        <end position="236"/>
    </location>
</feature>
<feature type="compositionally biased region" description="Polar residues" evidence="6">
    <location>
        <begin position="475"/>
        <end position="493"/>
    </location>
</feature>
<feature type="domain" description="AP2/ERF" evidence="7">
    <location>
        <begin position="310"/>
        <end position="367"/>
    </location>
</feature>
<dbReference type="PANTHER" id="PTHR31677">
    <property type="entry name" value="AP2 DOMAIN CLASS TRANSCRIPTION FACTOR"/>
    <property type="match status" value="1"/>
</dbReference>
<dbReference type="PRINTS" id="PR00367">
    <property type="entry name" value="ETHRSPELEMNT"/>
</dbReference>
<dbReference type="PaxDb" id="3218-PP1S15_480V6.1"/>
<feature type="compositionally biased region" description="Low complexity" evidence="6">
    <location>
        <begin position="393"/>
        <end position="402"/>
    </location>
</feature>
<protein>
    <recommendedName>
        <fullName evidence="7">AP2/ERF domain-containing protein</fullName>
    </recommendedName>
</protein>
<gene>
    <name evidence="9" type="primary">LOC112293327</name>
    <name evidence="8" type="ORF">PHYPA_020470</name>
</gene>
<dbReference type="Gramene" id="Pp3c16_4710V3.1">
    <property type="protein sequence ID" value="Pp3c16_4710V3.1"/>
    <property type="gene ID" value="Pp3c16_4710"/>
</dbReference>
<keyword evidence="4" id="KW-0804">Transcription</keyword>
<name>A0A2K1J765_PHYPA</name>
<dbReference type="PANTHER" id="PTHR31677:SF75">
    <property type="entry name" value="ETHYLENE-RESPONSIVE TRANSCRIPTION FACTOR ERF084"/>
    <property type="match status" value="1"/>
</dbReference>
<reference evidence="8 10" key="2">
    <citation type="journal article" date="2018" name="Plant J.">
        <title>The Physcomitrella patens chromosome-scale assembly reveals moss genome structure and evolution.</title>
        <authorList>
            <person name="Lang D."/>
            <person name="Ullrich K.K."/>
            <person name="Murat F."/>
            <person name="Fuchs J."/>
            <person name="Jenkins J."/>
            <person name="Haas F.B."/>
            <person name="Piednoel M."/>
            <person name="Gundlach H."/>
            <person name="Van Bel M."/>
            <person name="Meyberg R."/>
            <person name="Vives C."/>
            <person name="Morata J."/>
            <person name="Symeonidi A."/>
            <person name="Hiss M."/>
            <person name="Muchero W."/>
            <person name="Kamisugi Y."/>
            <person name="Saleh O."/>
            <person name="Blanc G."/>
            <person name="Decker E.L."/>
            <person name="van Gessel N."/>
            <person name="Grimwood J."/>
            <person name="Hayes R.D."/>
            <person name="Graham S.W."/>
            <person name="Gunter L.E."/>
            <person name="McDaniel S.F."/>
            <person name="Hoernstein S.N.W."/>
            <person name="Larsson A."/>
            <person name="Li F.W."/>
            <person name="Perroud P.F."/>
            <person name="Phillips J."/>
            <person name="Ranjan P."/>
            <person name="Rokshar D.S."/>
            <person name="Rothfels C.J."/>
            <person name="Schneider L."/>
            <person name="Shu S."/>
            <person name="Stevenson D.W."/>
            <person name="Thummler F."/>
            <person name="Tillich M."/>
            <person name="Villarreal Aguilar J.C."/>
            <person name="Widiez T."/>
            <person name="Wong G.K."/>
            <person name="Wymore A."/>
            <person name="Zhang Y."/>
            <person name="Zimmer A.D."/>
            <person name="Quatrano R.S."/>
            <person name="Mayer K.F.X."/>
            <person name="Goodstein D."/>
            <person name="Casacuberta J.M."/>
            <person name="Vandepoele K."/>
            <person name="Reski R."/>
            <person name="Cuming A.C."/>
            <person name="Tuskan G.A."/>
            <person name="Maumus F."/>
            <person name="Salse J."/>
            <person name="Schmutz J."/>
            <person name="Rensing S.A."/>
        </authorList>
    </citation>
    <scope>NUCLEOTIDE SEQUENCE [LARGE SCALE GENOMIC DNA]</scope>
    <source>
        <strain evidence="9 10">cv. Gransden 2004</strain>
    </source>
</reference>
<dbReference type="GO" id="GO:0005634">
    <property type="term" value="C:nucleus"/>
    <property type="evidence" value="ECO:0000318"/>
    <property type="project" value="GO_Central"/>
</dbReference>
<dbReference type="GeneID" id="112293327"/>
<dbReference type="PROSITE" id="PS51032">
    <property type="entry name" value="AP2_ERF"/>
    <property type="match status" value="1"/>
</dbReference>
<evidence type="ECO:0000256" key="1">
    <source>
        <dbReference type="ARBA" id="ARBA00004123"/>
    </source>
</evidence>
<reference evidence="9" key="3">
    <citation type="submission" date="2020-12" db="UniProtKB">
        <authorList>
            <consortium name="EnsemblPlants"/>
        </authorList>
    </citation>
    <scope>IDENTIFICATION</scope>
</reference>
<organism evidence="8">
    <name type="scientific">Physcomitrium patens</name>
    <name type="common">Spreading-leaved earth moss</name>
    <name type="synonym">Physcomitrella patens</name>
    <dbReference type="NCBI Taxonomy" id="3218"/>
    <lineage>
        <taxon>Eukaryota</taxon>
        <taxon>Viridiplantae</taxon>
        <taxon>Streptophyta</taxon>
        <taxon>Embryophyta</taxon>
        <taxon>Bryophyta</taxon>
        <taxon>Bryophytina</taxon>
        <taxon>Bryopsida</taxon>
        <taxon>Funariidae</taxon>
        <taxon>Funariales</taxon>
        <taxon>Funariaceae</taxon>
        <taxon>Physcomitrium</taxon>
    </lineage>
</organism>
<dbReference type="Gramene" id="Pp3c16_4710V3.2">
    <property type="protein sequence ID" value="Pp3c16_4710V3.2"/>
    <property type="gene ID" value="Pp3c16_4710"/>
</dbReference>
<dbReference type="InterPro" id="IPR001471">
    <property type="entry name" value="AP2/ERF_dom"/>
</dbReference>